<dbReference type="Gene3D" id="3.40.50.2000">
    <property type="entry name" value="Glycogen Phosphorylase B"/>
    <property type="match status" value="1"/>
</dbReference>
<reference evidence="13" key="1">
    <citation type="submission" date="2023-06" db="EMBL/GenBank/DDBJ databases">
        <title>Genome-scale phylogeny and comparative genomics of the fungal order Sordariales.</title>
        <authorList>
            <consortium name="Lawrence Berkeley National Laboratory"/>
            <person name="Hensen N."/>
            <person name="Bonometti L."/>
            <person name="Westerberg I."/>
            <person name="Brannstrom I.O."/>
            <person name="Guillou S."/>
            <person name="Cros-Aarteil S."/>
            <person name="Calhoun S."/>
            <person name="Haridas S."/>
            <person name="Kuo A."/>
            <person name="Mondo S."/>
            <person name="Pangilinan J."/>
            <person name="Riley R."/>
            <person name="Labutti K."/>
            <person name="Andreopoulos B."/>
            <person name="Lipzen A."/>
            <person name="Chen C."/>
            <person name="Yanf M."/>
            <person name="Daum C."/>
            <person name="Ng V."/>
            <person name="Clum A."/>
            <person name="Steindorff A."/>
            <person name="Ohm R."/>
            <person name="Martin F."/>
            <person name="Silar P."/>
            <person name="Natvig D."/>
            <person name="Lalanne C."/>
            <person name="Gautier V."/>
            <person name="Ament-Velasquez S.L."/>
            <person name="Kruys A."/>
            <person name="Hutchinson M.I."/>
            <person name="Powell A.J."/>
            <person name="Barry K."/>
            <person name="Miller A.N."/>
            <person name="Grigoriev I.V."/>
            <person name="Debuchy R."/>
            <person name="Gladieux P."/>
            <person name="Thoren M.H."/>
            <person name="Johannesson H."/>
        </authorList>
    </citation>
    <scope>NUCLEOTIDE SEQUENCE</scope>
    <source>
        <strain evidence="13">8032-3</strain>
    </source>
</reference>
<keyword evidence="5" id="KW-0328">Glycosyltransferase</keyword>
<dbReference type="PANTHER" id="PTHR13036">
    <property type="entry name" value="BETA1,4 MANNOSYLTRANSFERASE"/>
    <property type="match status" value="1"/>
</dbReference>
<comment type="caution">
    <text evidence="13">The sequence shown here is derived from an EMBL/GenBank/DDBJ whole genome shotgun (WGS) entry which is preliminary data.</text>
</comment>
<comment type="pathway">
    <text evidence="2">Protein modification; protein glycosylation.</text>
</comment>
<dbReference type="Pfam" id="PF13692">
    <property type="entry name" value="Glyco_trans_1_4"/>
    <property type="match status" value="1"/>
</dbReference>
<dbReference type="EMBL" id="MU838998">
    <property type="protein sequence ID" value="KAK1771555.1"/>
    <property type="molecule type" value="Genomic_DNA"/>
</dbReference>
<keyword evidence="12" id="KW-0732">Signal</keyword>
<dbReference type="GO" id="GO:0004578">
    <property type="term" value="F:chitobiosyldiphosphodolichol beta-mannosyltransferase activity"/>
    <property type="evidence" value="ECO:0007669"/>
    <property type="project" value="UniProtKB-EC"/>
</dbReference>
<keyword evidence="14" id="KW-1185">Reference proteome</keyword>
<dbReference type="RefSeq" id="XP_060287768.1">
    <property type="nucleotide sequence ID" value="XM_060422210.1"/>
</dbReference>
<evidence type="ECO:0000256" key="10">
    <source>
        <dbReference type="ARBA" id="ARBA00023136"/>
    </source>
</evidence>
<dbReference type="EC" id="2.4.1.142" evidence="3"/>
<dbReference type="PANTHER" id="PTHR13036:SF0">
    <property type="entry name" value="CHITOBIOSYLDIPHOSPHODOLICHOL BETA-MANNOSYLTRANSFERASE"/>
    <property type="match status" value="1"/>
</dbReference>
<protein>
    <recommendedName>
        <fullName evidence="4">Chitobiosyldiphosphodolichol beta-mannosyltransferase</fullName>
        <ecNumber evidence="3">2.4.1.142</ecNumber>
    </recommendedName>
</protein>
<proteinExistence type="predicted"/>
<feature type="chain" id="PRO_5042551745" description="Chitobiosyldiphosphodolichol beta-mannosyltransferase" evidence="12">
    <location>
        <begin position="25"/>
        <end position="456"/>
    </location>
</feature>
<evidence type="ECO:0000313" key="13">
    <source>
        <dbReference type="EMBL" id="KAK1771555.1"/>
    </source>
</evidence>
<keyword evidence="9" id="KW-1133">Transmembrane helix</keyword>
<evidence type="ECO:0000256" key="4">
    <source>
        <dbReference type="ARBA" id="ARBA00015841"/>
    </source>
</evidence>
<dbReference type="AlphaFoldDB" id="A0AAJ0FSX4"/>
<evidence type="ECO:0000256" key="7">
    <source>
        <dbReference type="ARBA" id="ARBA00022692"/>
    </source>
</evidence>
<evidence type="ECO:0000256" key="3">
    <source>
        <dbReference type="ARBA" id="ARBA00012611"/>
    </source>
</evidence>
<evidence type="ECO:0000313" key="14">
    <source>
        <dbReference type="Proteomes" id="UP001244011"/>
    </source>
</evidence>
<keyword evidence="8" id="KW-0256">Endoplasmic reticulum</keyword>
<evidence type="ECO:0000256" key="12">
    <source>
        <dbReference type="SAM" id="SignalP"/>
    </source>
</evidence>
<gene>
    <name evidence="13" type="ORF">QBC33DRAFT_156982</name>
</gene>
<evidence type="ECO:0000256" key="9">
    <source>
        <dbReference type="ARBA" id="ARBA00022989"/>
    </source>
</evidence>
<dbReference type="SUPFAM" id="SSF53756">
    <property type="entry name" value="UDP-Glycosyltransferase/glycogen phosphorylase"/>
    <property type="match status" value="1"/>
</dbReference>
<dbReference type="GO" id="GO:0005789">
    <property type="term" value="C:endoplasmic reticulum membrane"/>
    <property type="evidence" value="ECO:0007669"/>
    <property type="project" value="UniProtKB-SubCell"/>
</dbReference>
<keyword evidence="7" id="KW-0812">Transmembrane</keyword>
<name>A0AAJ0FSX4_9PEZI</name>
<accession>A0AAJ0FSX4</accession>
<evidence type="ECO:0000256" key="5">
    <source>
        <dbReference type="ARBA" id="ARBA00022676"/>
    </source>
</evidence>
<evidence type="ECO:0000256" key="1">
    <source>
        <dbReference type="ARBA" id="ARBA00004389"/>
    </source>
</evidence>
<organism evidence="13 14">
    <name type="scientific">Phialemonium atrogriseum</name>
    <dbReference type="NCBI Taxonomy" id="1093897"/>
    <lineage>
        <taxon>Eukaryota</taxon>
        <taxon>Fungi</taxon>
        <taxon>Dikarya</taxon>
        <taxon>Ascomycota</taxon>
        <taxon>Pezizomycotina</taxon>
        <taxon>Sordariomycetes</taxon>
        <taxon>Sordariomycetidae</taxon>
        <taxon>Cephalothecales</taxon>
        <taxon>Cephalothecaceae</taxon>
        <taxon>Phialemonium</taxon>
    </lineage>
</organism>
<evidence type="ECO:0000256" key="8">
    <source>
        <dbReference type="ARBA" id="ARBA00022824"/>
    </source>
</evidence>
<sequence length="456" mass="50258">MMSLNIMIYPLVLCLSGLLLWVACLVFGPEAYKSPAQGERTQVSVQILVLGDLGRSPRMTYHALSIARRGGTVDLIGYLDLLHNPQIRISALPPPPKPPGFIPFVIFGPWKVLCQLYHLAWLLSYRLKPAQWLLVQNPPSIPTLFIASLVCYVRNTRLMIDWHNYGWTILAGTRGPRHPLVHISKAYECFFGKLGSFNLTVTEAMGRQLRQAPYNIRSPMLTVHDRPATIFQPIHSQSEREKVLTRIFPGHELVPRVLDGSIRLIVSSTSWTPDEDFSLLLDALVQYANDADDASKMGPPTPVLAIITGKGPQKEMYLERVAALQKSGSLPNVTIETAFLPFPDYAGLLACADLGICLHMSSSGVDLPMKVVDMFGAGLPVAAYSGYESFAELVHEGRNGRGFETPEELAGILRRLLGDGGGRELGSLRVGAVEEGRRRWDEEWDATVAPVLGLAA</sequence>
<evidence type="ECO:0000256" key="11">
    <source>
        <dbReference type="ARBA" id="ARBA00024899"/>
    </source>
</evidence>
<dbReference type="GeneID" id="85305397"/>
<evidence type="ECO:0000256" key="6">
    <source>
        <dbReference type="ARBA" id="ARBA00022679"/>
    </source>
</evidence>
<dbReference type="FunFam" id="3.40.50.2000:FF:000162">
    <property type="entry name" value="Beta-1,4-mannosyltransferase (Alg1), putative"/>
    <property type="match status" value="1"/>
</dbReference>
<evidence type="ECO:0000256" key="2">
    <source>
        <dbReference type="ARBA" id="ARBA00004922"/>
    </source>
</evidence>
<feature type="signal peptide" evidence="12">
    <location>
        <begin position="1"/>
        <end position="24"/>
    </location>
</feature>
<dbReference type="Proteomes" id="UP001244011">
    <property type="component" value="Unassembled WGS sequence"/>
</dbReference>
<comment type="function">
    <text evidence="11">Participates in the formation of the lipid-linked precursor oligosaccharide for N-glycosylation. Involved in assembling the dolichol-pyrophosphate-GlcNAc(2)-Man(5) intermediate on the cytoplasmic surface of the ER.</text>
</comment>
<comment type="subcellular location">
    <subcellularLocation>
        <location evidence="1">Endoplasmic reticulum membrane</location>
        <topology evidence="1">Single-pass membrane protein</topology>
    </subcellularLocation>
</comment>
<dbReference type="InterPro" id="IPR026051">
    <property type="entry name" value="ALG1-like"/>
</dbReference>
<keyword evidence="6 13" id="KW-0808">Transferase</keyword>
<keyword evidence="10" id="KW-0472">Membrane</keyword>